<comment type="caution">
    <text evidence="1">The sequence shown here is derived from an EMBL/GenBank/DDBJ whole genome shotgun (WGS) entry which is preliminary data.</text>
</comment>
<name>A0A7J6RCD7_PEROL</name>
<organism evidence="1 2">
    <name type="scientific">Perkinsus olseni</name>
    <name type="common">Perkinsus atlanticus</name>
    <dbReference type="NCBI Taxonomy" id="32597"/>
    <lineage>
        <taxon>Eukaryota</taxon>
        <taxon>Sar</taxon>
        <taxon>Alveolata</taxon>
        <taxon>Perkinsozoa</taxon>
        <taxon>Perkinsea</taxon>
        <taxon>Perkinsida</taxon>
        <taxon>Perkinsidae</taxon>
        <taxon>Perkinsus</taxon>
    </lineage>
</organism>
<dbReference type="Proteomes" id="UP000574390">
    <property type="component" value="Unassembled WGS sequence"/>
</dbReference>
<feature type="non-terminal residue" evidence="1">
    <location>
        <position position="1"/>
    </location>
</feature>
<protein>
    <submittedName>
        <fullName evidence="1">Uncharacterized protein</fullName>
    </submittedName>
</protein>
<accession>A0A7J6RCD7</accession>
<evidence type="ECO:0000313" key="1">
    <source>
        <dbReference type="EMBL" id="KAF4718378.1"/>
    </source>
</evidence>
<evidence type="ECO:0000313" key="2">
    <source>
        <dbReference type="Proteomes" id="UP000574390"/>
    </source>
</evidence>
<dbReference type="AlphaFoldDB" id="A0A7J6RCD7"/>
<dbReference type="EMBL" id="JABANM010023150">
    <property type="protein sequence ID" value="KAF4718378.1"/>
    <property type="molecule type" value="Genomic_DNA"/>
</dbReference>
<proteinExistence type="predicted"/>
<reference evidence="1 2" key="1">
    <citation type="submission" date="2020-04" db="EMBL/GenBank/DDBJ databases">
        <title>Perkinsus olseni comparative genomics.</title>
        <authorList>
            <person name="Bogema D.R."/>
        </authorList>
    </citation>
    <scope>NUCLEOTIDE SEQUENCE [LARGE SCALE GENOMIC DNA]</scope>
    <source>
        <strain evidence="1">ATCC PRA-205</strain>
    </source>
</reference>
<gene>
    <name evidence="1" type="ORF">FOZ62_007725</name>
</gene>
<sequence>RRRVSMWKESWRSSWSYDIVEMTRIITSTAAPITWVTAPPPPSRPSMMDHTVPCSNSIRSPPVQLHPWTIIPESWQSVAIRISGSPWRRRLFSTLVFELLRSVVLSPPSAS</sequence>
<feature type="non-terminal residue" evidence="1">
    <location>
        <position position="111"/>
    </location>
</feature>